<gene>
    <name evidence="1" type="ORF">PS691_04539</name>
</gene>
<sequence length="82" mass="8790">MSNKELEKEILTRLLHAHPHGLGKEVLDNFRGEKVVAGALKLLQDKGLIQGGSVSIEGHEPSVTYPIKLTASGVDAAKECES</sequence>
<organism evidence="1 2">
    <name type="scientific">Pseudomonas fluorescens</name>
    <dbReference type="NCBI Taxonomy" id="294"/>
    <lineage>
        <taxon>Bacteria</taxon>
        <taxon>Pseudomonadati</taxon>
        <taxon>Pseudomonadota</taxon>
        <taxon>Gammaproteobacteria</taxon>
        <taxon>Pseudomonadales</taxon>
        <taxon>Pseudomonadaceae</taxon>
        <taxon>Pseudomonas</taxon>
    </lineage>
</organism>
<name>A0A5E7EFR8_PSEFL</name>
<reference evidence="1 2" key="1">
    <citation type="submission" date="2019-09" db="EMBL/GenBank/DDBJ databases">
        <authorList>
            <person name="Chandra G."/>
            <person name="Truman W A."/>
        </authorList>
    </citation>
    <scope>NUCLEOTIDE SEQUENCE [LARGE SCALE GENOMIC DNA]</scope>
    <source>
        <strain evidence="1">PS691</strain>
    </source>
</reference>
<dbReference type="EMBL" id="CABVHQ010000058">
    <property type="protein sequence ID" value="VVO25715.1"/>
    <property type="molecule type" value="Genomic_DNA"/>
</dbReference>
<proteinExistence type="predicted"/>
<dbReference type="Proteomes" id="UP000337909">
    <property type="component" value="Unassembled WGS sequence"/>
</dbReference>
<dbReference type="OrthoDB" id="7011753at2"/>
<accession>A0A5E7EFR8</accession>
<evidence type="ECO:0000313" key="1">
    <source>
        <dbReference type="EMBL" id="VVO25715.1"/>
    </source>
</evidence>
<evidence type="ECO:0000313" key="2">
    <source>
        <dbReference type="Proteomes" id="UP000337909"/>
    </source>
</evidence>
<dbReference type="RefSeq" id="WP_150644381.1">
    <property type="nucleotide sequence ID" value="NZ_CABVHQ010000058.1"/>
</dbReference>
<protein>
    <submittedName>
        <fullName evidence="1">Uncharacterized protein</fullName>
    </submittedName>
</protein>
<dbReference type="AlphaFoldDB" id="A0A5E7EFR8"/>